<feature type="domain" description="Polymerase/histidinol phosphatase N-terminal" evidence="9">
    <location>
        <begin position="2"/>
        <end position="69"/>
    </location>
</feature>
<dbReference type="EMBL" id="MHJU01000012">
    <property type="protein sequence ID" value="OGY73432.1"/>
    <property type="molecule type" value="Genomic_DNA"/>
</dbReference>
<dbReference type="AlphaFoldDB" id="A0A1G2A9F0"/>
<dbReference type="InterPro" id="IPR016195">
    <property type="entry name" value="Pol/histidinol_Pase-like"/>
</dbReference>
<dbReference type="InterPro" id="IPR004013">
    <property type="entry name" value="PHP_dom"/>
</dbReference>
<evidence type="ECO:0000256" key="7">
    <source>
        <dbReference type="ARBA" id="ARBA00022932"/>
    </source>
</evidence>
<dbReference type="Pfam" id="PF07733">
    <property type="entry name" value="DNA_pol3_alpha"/>
    <property type="match status" value="1"/>
</dbReference>
<dbReference type="NCBIfam" id="NF004226">
    <property type="entry name" value="PRK05673.1"/>
    <property type="match status" value="1"/>
</dbReference>
<dbReference type="SUPFAM" id="SSF89550">
    <property type="entry name" value="PHP domain-like"/>
    <property type="match status" value="1"/>
</dbReference>
<comment type="caution">
    <text evidence="10">The sequence shown here is derived from an EMBL/GenBank/DDBJ whole genome shotgun (WGS) entry which is preliminary data.</text>
</comment>
<dbReference type="NCBIfam" id="TIGR00594">
    <property type="entry name" value="polc"/>
    <property type="match status" value="1"/>
</dbReference>
<evidence type="ECO:0000256" key="6">
    <source>
        <dbReference type="ARBA" id="ARBA00022705"/>
    </source>
</evidence>
<dbReference type="Proteomes" id="UP000178315">
    <property type="component" value="Unassembled WGS sequence"/>
</dbReference>
<dbReference type="GO" id="GO:0008408">
    <property type="term" value="F:3'-5' exonuclease activity"/>
    <property type="evidence" value="ECO:0007669"/>
    <property type="project" value="InterPro"/>
</dbReference>
<evidence type="ECO:0000256" key="3">
    <source>
        <dbReference type="ARBA" id="ARBA00019114"/>
    </source>
</evidence>
<dbReference type="InterPro" id="IPR011708">
    <property type="entry name" value="DNA_pol3_alpha_NTPase_dom"/>
</dbReference>
<keyword evidence="4" id="KW-0808">Transferase</keyword>
<dbReference type="Pfam" id="PF01336">
    <property type="entry name" value="tRNA_anti-codon"/>
    <property type="match status" value="1"/>
</dbReference>
<dbReference type="InterPro" id="IPR004805">
    <property type="entry name" value="DnaE2/DnaE/PolC"/>
</dbReference>
<dbReference type="CDD" id="cd04485">
    <property type="entry name" value="DnaE_OBF"/>
    <property type="match status" value="1"/>
</dbReference>
<dbReference type="Pfam" id="PF14579">
    <property type="entry name" value="HHH_6"/>
    <property type="match status" value="1"/>
</dbReference>
<evidence type="ECO:0000256" key="4">
    <source>
        <dbReference type="ARBA" id="ARBA00022679"/>
    </source>
</evidence>
<name>A0A1G2A9F0_9BACT</name>
<keyword evidence="7" id="KW-0239">DNA-directed DNA polymerase</keyword>
<dbReference type="InterPro" id="IPR040982">
    <property type="entry name" value="DNA_pol3_finger"/>
</dbReference>
<dbReference type="Gene3D" id="3.20.20.140">
    <property type="entry name" value="Metal-dependent hydrolases"/>
    <property type="match status" value="1"/>
</dbReference>
<gene>
    <name evidence="10" type="ORF">A3H61_04755</name>
</gene>
<dbReference type="CDD" id="cd12113">
    <property type="entry name" value="PHP_PolIIIA_DnaE3"/>
    <property type="match status" value="1"/>
</dbReference>
<dbReference type="Gene3D" id="1.10.10.1600">
    <property type="entry name" value="Bacterial DNA polymerase III alpha subunit, thumb domain"/>
    <property type="match status" value="1"/>
</dbReference>
<reference evidence="10 11" key="1">
    <citation type="journal article" date="2016" name="Nat. Commun.">
        <title>Thousands of microbial genomes shed light on interconnected biogeochemical processes in an aquifer system.</title>
        <authorList>
            <person name="Anantharaman K."/>
            <person name="Brown C.T."/>
            <person name="Hug L.A."/>
            <person name="Sharon I."/>
            <person name="Castelle C.J."/>
            <person name="Probst A.J."/>
            <person name="Thomas B.C."/>
            <person name="Singh A."/>
            <person name="Wilkins M.J."/>
            <person name="Karaoz U."/>
            <person name="Brodie E.L."/>
            <person name="Williams K.H."/>
            <person name="Hubbard S.S."/>
            <person name="Banfield J.F."/>
        </authorList>
    </citation>
    <scope>NUCLEOTIDE SEQUENCE [LARGE SCALE GENOMIC DNA]</scope>
</reference>
<evidence type="ECO:0000259" key="9">
    <source>
        <dbReference type="SMART" id="SM00481"/>
    </source>
</evidence>
<dbReference type="InterPro" id="IPR003141">
    <property type="entry name" value="Pol/His_phosphatase_N"/>
</dbReference>
<dbReference type="PANTHER" id="PTHR32294:SF0">
    <property type="entry name" value="DNA POLYMERASE III SUBUNIT ALPHA"/>
    <property type="match status" value="1"/>
</dbReference>
<evidence type="ECO:0000256" key="1">
    <source>
        <dbReference type="ARBA" id="ARBA00004496"/>
    </source>
</evidence>
<dbReference type="InterPro" id="IPR041931">
    <property type="entry name" value="DNA_pol3_alpha_thumb_dom"/>
</dbReference>
<keyword evidence="5" id="KW-0548">Nucleotidyltransferase</keyword>
<organism evidence="10 11">
    <name type="scientific">Candidatus Jacksonbacteria bacterium RIFCSPLOWO2_02_FULL_44_20</name>
    <dbReference type="NCBI Taxonomy" id="1798460"/>
    <lineage>
        <taxon>Bacteria</taxon>
        <taxon>Candidatus Jacksoniibacteriota</taxon>
    </lineage>
</organism>
<dbReference type="Pfam" id="PF02811">
    <property type="entry name" value="PHP"/>
    <property type="match status" value="1"/>
</dbReference>
<dbReference type="Gene3D" id="1.10.150.870">
    <property type="match status" value="1"/>
</dbReference>
<dbReference type="EC" id="2.7.7.7" evidence="2"/>
<dbReference type="InterPro" id="IPR004365">
    <property type="entry name" value="NA-bd_OB_tRNA"/>
</dbReference>
<dbReference type="GO" id="GO:0006260">
    <property type="term" value="P:DNA replication"/>
    <property type="evidence" value="ECO:0007669"/>
    <property type="project" value="UniProtKB-KW"/>
</dbReference>
<evidence type="ECO:0000313" key="10">
    <source>
        <dbReference type="EMBL" id="OGY73432.1"/>
    </source>
</evidence>
<dbReference type="SMART" id="SM00481">
    <property type="entry name" value="POLIIIAc"/>
    <property type="match status" value="1"/>
</dbReference>
<evidence type="ECO:0000256" key="2">
    <source>
        <dbReference type="ARBA" id="ARBA00012417"/>
    </source>
</evidence>
<dbReference type="GO" id="GO:0003676">
    <property type="term" value="F:nucleic acid binding"/>
    <property type="evidence" value="ECO:0007669"/>
    <property type="project" value="InterPro"/>
</dbReference>
<dbReference type="InterPro" id="IPR029460">
    <property type="entry name" value="DNAPol_HHH"/>
</dbReference>
<sequence length="1149" mass="129155">MIHLHVHSHYSLLDGLPKISDLVQKAREFKMPALALTDHGAMYGAIEFYKTCKEHDVKPILGMEAYVSPYPLSEERSKSERTRYHLTILAKTYAGYKNLMKLTSIGWLKGFYYKPRIDKESLALHSEGLILLSGCANGELARVILEKGKDAARAVILEYQKIVGKENYFLEIQDHPEMPEYKTIRDALIELGEELRVPLVATNDVHYINPEDKYAQDALLALQTGKKIEDANRLTMINSNLHFASPDEMRDKFRDIPESVSNTSLVQDMVSVELPMNKWMFPTVAIPQNMAPDEYLAKEAETGLIRRFNMRSIDEAPEKYRKRLNYELEIIKKKGFAPYFLVVADIISFARTKNIITTTRGSAAGSLVSYAVGITTADPMSFDLPFERFLNPYRPSPPDIDIDIEDARRAEVIQYTRDKYGADKVAHIITFGTLLARAAVRDMGRVLNLPYSFCDKLAKMIPIGSQGFKMTLERALLENPELKTAYDENEDVARVIDLSRKVEGCVRHPSVHAAGIVIAPGELTDFTPLQKDARQGAITTQYEMHAVENVGLLKMDLLGITNLSILGLAREIISRTRGITIDLENLPLDDAKTYTLLARGQTMGVFQLSGSGMTRYLKELEPSTIFDIMAMISLYRPGPIESLPEYIKRKHNPSLVSYPHPKLKDILAKSYGIITYQDDVLLTAITLAGYNWESADKLRKAIGKKIPAEMAAQKDKFIDGCKITSSLSDSEAERIWRLIEPFAAYGFNKAHGSSYALVAYQTAYVKANFPPEFMAALLTCESGNMEKVAEGIEECRALHILTLPPDVNESLGGFTVIGAPEAGQNIRFGLNAIKHLGANVIEQVIENREARGAYATLQDFLIRTTTINKKSLEALVRAGALDRFCDRATLDYNIETMLAFARDIKTHTSSDRVSLFGDAPVTREIRFKPLFDPAAYPILQYEKEYLGLYASAHPLDHVKPYMENLGITPIKILTTNREELAISERNAKTTIIGVVNAIKSIQTKQGDTMVFVKIEDFGGELEMIIFPRLLQNVKNIVHKDAILLIKGSLSWKDTEPKFIAETIQPIDEQKLEAMTKTKQKKSEETVFTVRIPAIVSKDTLLKIKELLVQFPGDVPVYLQIIGNRVKIMKTSFKVHPEDLLQRKIDVILQ</sequence>
<dbReference type="GO" id="GO:0003887">
    <property type="term" value="F:DNA-directed DNA polymerase activity"/>
    <property type="evidence" value="ECO:0007669"/>
    <property type="project" value="UniProtKB-KW"/>
</dbReference>
<evidence type="ECO:0000313" key="11">
    <source>
        <dbReference type="Proteomes" id="UP000178315"/>
    </source>
</evidence>
<dbReference type="Pfam" id="PF17657">
    <property type="entry name" value="DNA_pol3_finger"/>
    <property type="match status" value="1"/>
</dbReference>
<proteinExistence type="predicted"/>
<keyword evidence="6" id="KW-0235">DNA replication</keyword>
<dbReference type="GO" id="GO:0005737">
    <property type="term" value="C:cytoplasm"/>
    <property type="evidence" value="ECO:0007669"/>
    <property type="project" value="UniProtKB-SubCell"/>
</dbReference>
<evidence type="ECO:0000256" key="8">
    <source>
        <dbReference type="ARBA" id="ARBA00049244"/>
    </source>
</evidence>
<accession>A0A1G2A9F0</accession>
<comment type="subcellular location">
    <subcellularLocation>
        <location evidence="1">Cytoplasm</location>
    </subcellularLocation>
</comment>
<dbReference type="PANTHER" id="PTHR32294">
    <property type="entry name" value="DNA POLYMERASE III SUBUNIT ALPHA"/>
    <property type="match status" value="1"/>
</dbReference>
<comment type="catalytic activity">
    <reaction evidence="8">
        <text>DNA(n) + a 2'-deoxyribonucleoside 5'-triphosphate = DNA(n+1) + diphosphate</text>
        <dbReference type="Rhea" id="RHEA:22508"/>
        <dbReference type="Rhea" id="RHEA-COMP:17339"/>
        <dbReference type="Rhea" id="RHEA-COMP:17340"/>
        <dbReference type="ChEBI" id="CHEBI:33019"/>
        <dbReference type="ChEBI" id="CHEBI:61560"/>
        <dbReference type="ChEBI" id="CHEBI:173112"/>
        <dbReference type="EC" id="2.7.7.7"/>
    </reaction>
</comment>
<evidence type="ECO:0000256" key="5">
    <source>
        <dbReference type="ARBA" id="ARBA00022695"/>
    </source>
</evidence>
<protein>
    <recommendedName>
        <fullName evidence="3">DNA polymerase III subunit alpha</fullName>
        <ecNumber evidence="2">2.7.7.7</ecNumber>
    </recommendedName>
</protein>